<protein>
    <submittedName>
        <fullName evidence="2">Uncharacterized protein</fullName>
    </submittedName>
</protein>
<accession>A0A6A5GE83</accession>
<organism evidence="2 3">
    <name type="scientific">Caenorhabditis remanei</name>
    <name type="common">Caenorhabditis vulgaris</name>
    <dbReference type="NCBI Taxonomy" id="31234"/>
    <lineage>
        <taxon>Eukaryota</taxon>
        <taxon>Metazoa</taxon>
        <taxon>Ecdysozoa</taxon>
        <taxon>Nematoda</taxon>
        <taxon>Chromadorea</taxon>
        <taxon>Rhabditida</taxon>
        <taxon>Rhabditina</taxon>
        <taxon>Rhabditomorpha</taxon>
        <taxon>Rhabditoidea</taxon>
        <taxon>Rhabditidae</taxon>
        <taxon>Peloderinae</taxon>
        <taxon>Caenorhabditis</taxon>
    </lineage>
</organism>
<reference evidence="2 3" key="1">
    <citation type="submission" date="2019-12" db="EMBL/GenBank/DDBJ databases">
        <title>Chromosome-level assembly of the Caenorhabditis remanei genome.</title>
        <authorList>
            <person name="Teterina A.A."/>
            <person name="Willis J.H."/>
            <person name="Phillips P.C."/>
        </authorList>
    </citation>
    <scope>NUCLEOTIDE SEQUENCE [LARGE SCALE GENOMIC DNA]</scope>
    <source>
        <strain evidence="2 3">PX506</strain>
        <tissue evidence="2">Whole organism</tissue>
    </source>
</reference>
<comment type="caution">
    <text evidence="2">The sequence shown here is derived from an EMBL/GenBank/DDBJ whole genome shotgun (WGS) entry which is preliminary data.</text>
</comment>
<evidence type="ECO:0000256" key="1">
    <source>
        <dbReference type="SAM" id="SignalP"/>
    </source>
</evidence>
<evidence type="ECO:0000313" key="2">
    <source>
        <dbReference type="EMBL" id="KAF1753400.1"/>
    </source>
</evidence>
<dbReference type="CTD" id="9820054"/>
<gene>
    <name evidence="2" type="ORF">GCK72_019957</name>
</gene>
<dbReference type="Proteomes" id="UP000483820">
    <property type="component" value="Chromosome V"/>
</dbReference>
<dbReference type="EMBL" id="WUAV01000005">
    <property type="protein sequence ID" value="KAF1753400.1"/>
    <property type="molecule type" value="Genomic_DNA"/>
</dbReference>
<proteinExistence type="predicted"/>
<feature type="signal peptide" evidence="1">
    <location>
        <begin position="1"/>
        <end position="20"/>
    </location>
</feature>
<evidence type="ECO:0000313" key="3">
    <source>
        <dbReference type="Proteomes" id="UP000483820"/>
    </source>
</evidence>
<feature type="chain" id="PRO_5025568613" evidence="1">
    <location>
        <begin position="21"/>
        <end position="348"/>
    </location>
</feature>
<dbReference type="KEGG" id="crq:GCK72_019957"/>
<sequence>MWFNLVFLTVFFWISGLTTAQSFPVATTKIFNFANSDDSERLFYTHLSEISVFETYDPADYPVSKDLGIAMLAELPKNCSCPDLRKILSVTTPYQQLRFERSDKWTADLEVHGLAGYLAPFPGYCGSDQIELIEFYSPVLEVFRYDTSNNIYNYLSDYKNQFRPVRVLGYAYYSTPSVWLSGNAPFIKQGLQSPFYKAISVRFEIVRVLTKNEKTAFAVSRELVDTMVSEGWTLTDEVRPGPLSSQNEVEKIRELCGEMERCQETFDNTTGLYRPINPDKQYLGGKTIVGDCGYFLSNSVACFQQATEMYSFIPSYDGNQVIYGNYNEGTGNNSVGYASPHIFALLKL</sequence>
<dbReference type="GeneID" id="9820054"/>
<name>A0A6A5GE83_CAERE</name>
<keyword evidence="1" id="KW-0732">Signal</keyword>
<dbReference type="AlphaFoldDB" id="A0A6A5GE83"/>
<dbReference type="RefSeq" id="XP_053582225.1">
    <property type="nucleotide sequence ID" value="XM_053733312.1"/>
</dbReference>